<evidence type="ECO:0000256" key="1">
    <source>
        <dbReference type="ARBA" id="ARBA00004571"/>
    </source>
</evidence>
<evidence type="ECO:0000256" key="7">
    <source>
        <dbReference type="ARBA" id="ARBA00023136"/>
    </source>
</evidence>
<comment type="caution">
    <text evidence="15">The sequence shown here is derived from an EMBL/GenBank/DDBJ whole genome shotgun (WGS) entry which is preliminary data.</text>
</comment>
<evidence type="ECO:0000256" key="9">
    <source>
        <dbReference type="ARBA" id="ARBA00023237"/>
    </source>
</evidence>
<keyword evidence="9 10" id="KW-0998">Cell outer membrane</keyword>
<keyword evidence="4 10" id="KW-0812">Transmembrane</keyword>
<evidence type="ECO:0000259" key="13">
    <source>
        <dbReference type="Pfam" id="PF00593"/>
    </source>
</evidence>
<keyword evidence="6 11" id="KW-0798">TonB box</keyword>
<dbReference type="PROSITE" id="PS52016">
    <property type="entry name" value="TONB_DEPENDENT_REC_3"/>
    <property type="match status" value="1"/>
</dbReference>
<dbReference type="GO" id="GO:0009279">
    <property type="term" value="C:cell outer membrane"/>
    <property type="evidence" value="ECO:0007669"/>
    <property type="project" value="UniProtKB-SubCell"/>
</dbReference>
<evidence type="ECO:0000256" key="3">
    <source>
        <dbReference type="ARBA" id="ARBA00022452"/>
    </source>
</evidence>
<dbReference type="STRING" id="1280941.HY2_13170"/>
<dbReference type="OrthoDB" id="9796221at2"/>
<evidence type="ECO:0000256" key="6">
    <source>
        <dbReference type="ARBA" id="ARBA00023077"/>
    </source>
</evidence>
<dbReference type="InterPro" id="IPR012910">
    <property type="entry name" value="Plug_dom"/>
</dbReference>
<evidence type="ECO:0000313" key="15">
    <source>
        <dbReference type="EMBL" id="RAN33400.1"/>
    </source>
</evidence>
<dbReference type="GO" id="GO:0015344">
    <property type="term" value="F:siderophore uptake transmembrane transporter activity"/>
    <property type="evidence" value="ECO:0007669"/>
    <property type="project" value="TreeGrafter"/>
</dbReference>
<keyword evidence="3 10" id="KW-1134">Transmembrane beta strand</keyword>
<organism evidence="15 16">
    <name type="scientific">Hyphomonas pacifica</name>
    <dbReference type="NCBI Taxonomy" id="1280941"/>
    <lineage>
        <taxon>Bacteria</taxon>
        <taxon>Pseudomonadati</taxon>
        <taxon>Pseudomonadota</taxon>
        <taxon>Alphaproteobacteria</taxon>
        <taxon>Hyphomonadales</taxon>
        <taxon>Hyphomonadaceae</taxon>
        <taxon>Hyphomonas</taxon>
    </lineage>
</organism>
<dbReference type="Gene3D" id="2.40.170.20">
    <property type="entry name" value="TonB-dependent receptor, beta-barrel domain"/>
    <property type="match status" value="1"/>
</dbReference>
<dbReference type="InterPro" id="IPR039426">
    <property type="entry name" value="TonB-dep_rcpt-like"/>
</dbReference>
<dbReference type="InterPro" id="IPR036942">
    <property type="entry name" value="Beta-barrel_TonB_sf"/>
</dbReference>
<evidence type="ECO:0000256" key="2">
    <source>
        <dbReference type="ARBA" id="ARBA00022448"/>
    </source>
</evidence>
<reference evidence="15 16" key="1">
    <citation type="submission" date="2013-04" db="EMBL/GenBank/DDBJ databases">
        <title>Hyphomonas sp. T24B3 Genome Sequencing.</title>
        <authorList>
            <person name="Lai Q."/>
            <person name="Shao Z."/>
        </authorList>
    </citation>
    <scope>NUCLEOTIDE SEQUENCE [LARGE SCALE GENOMIC DNA]</scope>
    <source>
        <strain evidence="15 16">T24B3</strain>
    </source>
</reference>
<comment type="subcellular location">
    <subcellularLocation>
        <location evidence="1 10">Cell outer membrane</location>
        <topology evidence="1 10">Multi-pass membrane protein</topology>
    </subcellularLocation>
</comment>
<keyword evidence="16" id="KW-1185">Reference proteome</keyword>
<sequence>MSYRHILLGAAALSLTLPVLAQTSENTETHLDTITVEGSRLNQTQAEIGSSVSIITEEDVDQLGFDFALDAVASAPGVTINQNGSFGGNSSVRIRGASSGQTLVLVDGVPVNDPSGTDGSYNFAYMDTDTIERIEVLKGPQSTLWGSDAIGGVVSITTKTPEQGLAGTVFGEYGAFNTFRGGASVGGGNDTGDFRLSASRIDTDGISKADEANGNTEEDGYESSTLSARGGLNLTNNIRLDSGLVWNEAESEYDSYSGTAQGRVADGDEVAKNETLSSHLALTVPLFDDRFVNEFMVGYSDISRKNYTNGVNSYEAEGDRTIYRYQGTFTINDANKLAFGAEREETTANDEDASIDGLFALYEFKPVEKLTLTGGVRVDDHNTFGSETTGRVAAAYATNDQLTLRASWGQGFKAPSIFQSTYICTFCGLTEPNRNLKPETSEAFDLGFDWQSTNGKTKTGVTYFNQETENMIDFSYTAGYDNIDLVNSKGFEVYGSHQFTDWLGVSANYAYIDAEDGNGAELHRLPENSGDVTFSLTPEGPFSGAILVRYNGEEANTNGTTLDSWTRVDLKGSYNIDDRLEFYARIENMFDEDYQQILGYGTPGLSGSLGVRLRY</sequence>
<gene>
    <name evidence="15" type="ORF">HY3_13240</name>
</gene>
<dbReference type="InterPro" id="IPR000531">
    <property type="entry name" value="Beta-barrel_TonB"/>
</dbReference>
<dbReference type="AlphaFoldDB" id="A0A062U3Z4"/>
<dbReference type="GO" id="GO:0044718">
    <property type="term" value="P:siderophore transmembrane transport"/>
    <property type="evidence" value="ECO:0007669"/>
    <property type="project" value="TreeGrafter"/>
</dbReference>
<dbReference type="EMBL" id="AWFB01000021">
    <property type="protein sequence ID" value="RAN33400.1"/>
    <property type="molecule type" value="Genomic_DNA"/>
</dbReference>
<evidence type="ECO:0000256" key="4">
    <source>
        <dbReference type="ARBA" id="ARBA00022692"/>
    </source>
</evidence>
<dbReference type="Pfam" id="PF07715">
    <property type="entry name" value="Plug"/>
    <property type="match status" value="1"/>
</dbReference>
<accession>A0A062U3Z4</accession>
<keyword evidence="5" id="KW-0732">Signal</keyword>
<evidence type="ECO:0000256" key="12">
    <source>
        <dbReference type="RuleBase" id="RU003357"/>
    </source>
</evidence>
<feature type="domain" description="TonB-dependent receptor plug" evidence="14">
    <location>
        <begin position="45"/>
        <end position="153"/>
    </location>
</feature>
<dbReference type="PANTHER" id="PTHR30069:SF29">
    <property type="entry name" value="HEMOGLOBIN AND HEMOGLOBIN-HAPTOGLOBIN-BINDING PROTEIN 1-RELATED"/>
    <property type="match status" value="1"/>
</dbReference>
<keyword evidence="8" id="KW-0675">Receptor</keyword>
<evidence type="ECO:0000256" key="5">
    <source>
        <dbReference type="ARBA" id="ARBA00022729"/>
    </source>
</evidence>
<feature type="domain" description="TonB-dependent receptor-like beta-barrel" evidence="13">
    <location>
        <begin position="176"/>
        <end position="588"/>
    </location>
</feature>
<evidence type="ECO:0000256" key="10">
    <source>
        <dbReference type="PROSITE-ProRule" id="PRU01360"/>
    </source>
</evidence>
<dbReference type="eggNOG" id="COG4206">
    <property type="taxonomic scope" value="Bacteria"/>
</dbReference>
<dbReference type="InterPro" id="IPR037066">
    <property type="entry name" value="Plug_dom_sf"/>
</dbReference>
<dbReference type="PROSITE" id="PS00430">
    <property type="entry name" value="TONB_DEPENDENT_REC_1"/>
    <property type="match status" value="1"/>
</dbReference>
<evidence type="ECO:0008006" key="17">
    <source>
        <dbReference type="Google" id="ProtNLM"/>
    </source>
</evidence>
<dbReference type="CDD" id="cd01347">
    <property type="entry name" value="ligand_gated_channel"/>
    <property type="match status" value="1"/>
</dbReference>
<dbReference type="Gene3D" id="2.170.130.10">
    <property type="entry name" value="TonB-dependent receptor, plug domain"/>
    <property type="match status" value="1"/>
</dbReference>
<comment type="similarity">
    <text evidence="10 12">Belongs to the TonB-dependent receptor family.</text>
</comment>
<dbReference type="Proteomes" id="UP000249123">
    <property type="component" value="Unassembled WGS sequence"/>
</dbReference>
<feature type="short sequence motif" description="TonB box" evidence="11">
    <location>
        <begin position="33"/>
        <end position="39"/>
    </location>
</feature>
<dbReference type="InterPro" id="IPR010916">
    <property type="entry name" value="TonB_box_CS"/>
</dbReference>
<name>A0A062U3Z4_9PROT</name>
<proteinExistence type="inferred from homology"/>
<evidence type="ECO:0000256" key="11">
    <source>
        <dbReference type="PROSITE-ProRule" id="PRU10143"/>
    </source>
</evidence>
<dbReference type="RefSeq" id="WP_034826489.1">
    <property type="nucleotide sequence ID" value="NZ_AWFA01000021.1"/>
</dbReference>
<protein>
    <recommendedName>
        <fullName evidence="17">TonB-denpendent receptor</fullName>
    </recommendedName>
</protein>
<keyword evidence="2 10" id="KW-0813">Transport</keyword>
<evidence type="ECO:0000313" key="16">
    <source>
        <dbReference type="Proteomes" id="UP000249123"/>
    </source>
</evidence>
<dbReference type="Pfam" id="PF00593">
    <property type="entry name" value="TonB_dep_Rec_b-barrel"/>
    <property type="match status" value="1"/>
</dbReference>
<dbReference type="PANTHER" id="PTHR30069">
    <property type="entry name" value="TONB-DEPENDENT OUTER MEMBRANE RECEPTOR"/>
    <property type="match status" value="1"/>
</dbReference>
<evidence type="ECO:0000259" key="14">
    <source>
        <dbReference type="Pfam" id="PF07715"/>
    </source>
</evidence>
<evidence type="ECO:0000256" key="8">
    <source>
        <dbReference type="ARBA" id="ARBA00023170"/>
    </source>
</evidence>
<keyword evidence="7 10" id="KW-0472">Membrane</keyword>
<dbReference type="SUPFAM" id="SSF56935">
    <property type="entry name" value="Porins"/>
    <property type="match status" value="1"/>
</dbReference>